<reference evidence="3" key="1">
    <citation type="journal article" date="2016" name="Nature">
        <title>Genome evolution in the allotetraploid frog Xenopus laevis.</title>
        <authorList>
            <person name="Session A.M."/>
            <person name="Uno Y."/>
            <person name="Kwon T."/>
            <person name="Chapman J.A."/>
            <person name="Toyoda A."/>
            <person name="Takahashi S."/>
            <person name="Fukui A."/>
            <person name="Hikosaka A."/>
            <person name="Suzuki A."/>
            <person name="Kondo M."/>
            <person name="van Heeringen S.J."/>
            <person name="Quigley I."/>
            <person name="Heinz S."/>
            <person name="Ogino H."/>
            <person name="Ochi H."/>
            <person name="Hellsten U."/>
            <person name="Lyons J.B."/>
            <person name="Simakov O."/>
            <person name="Putnam N."/>
            <person name="Stites J."/>
            <person name="Kuroki Y."/>
            <person name="Tanaka T."/>
            <person name="Michiue T."/>
            <person name="Watanabe M."/>
            <person name="Bogdanovic O."/>
            <person name="Lister R."/>
            <person name="Georgiou G."/>
            <person name="Paranjpe S.S."/>
            <person name="van Kruijsbergen I."/>
            <person name="Shu S."/>
            <person name="Carlson J."/>
            <person name="Kinoshita T."/>
            <person name="Ohta Y."/>
            <person name="Mawaribuchi S."/>
            <person name="Jenkins J."/>
            <person name="Grimwood J."/>
            <person name="Schmutz J."/>
            <person name="Mitros T."/>
            <person name="Mozaffari S.V."/>
            <person name="Suzuki Y."/>
            <person name="Haramoto Y."/>
            <person name="Yamamoto T.S."/>
            <person name="Takagi C."/>
            <person name="Heald R."/>
            <person name="Miller K."/>
            <person name="Haudenschild C."/>
            <person name="Kitzman J."/>
            <person name="Nakayama T."/>
            <person name="Izutsu Y."/>
            <person name="Robert J."/>
            <person name="Fortriede J."/>
            <person name="Burns K."/>
            <person name="Lotay V."/>
            <person name="Karimi K."/>
            <person name="Yasuoka Y."/>
            <person name="Dichmann D.S."/>
            <person name="Flajnik M.F."/>
            <person name="Houston D.W."/>
            <person name="Shendure J."/>
            <person name="DuPasquier L."/>
            <person name="Vize P.D."/>
            <person name="Zorn A.M."/>
            <person name="Ito M."/>
            <person name="Marcotte E.M."/>
            <person name="Wallingford J.B."/>
            <person name="Ito Y."/>
            <person name="Asashima M."/>
            <person name="Ueno N."/>
            <person name="Matsuda Y."/>
            <person name="Veenstra G.J."/>
            <person name="Fujiyama A."/>
            <person name="Harland R.M."/>
            <person name="Taira M."/>
            <person name="Rokhsar D.S."/>
        </authorList>
    </citation>
    <scope>NUCLEOTIDE SEQUENCE [LARGE SCALE GENOMIC DNA]</scope>
    <source>
        <strain evidence="3">J</strain>
    </source>
</reference>
<name>A0A974DXU5_XENLA</name>
<dbReference type="AlphaFoldDB" id="A0A974DXU5"/>
<gene>
    <name evidence="2" type="ORF">XELAEV_18004776mg</name>
</gene>
<feature type="domain" description="Helix-turn-helix" evidence="1">
    <location>
        <begin position="84"/>
        <end position="141"/>
    </location>
</feature>
<protein>
    <recommendedName>
        <fullName evidence="1">Helix-turn-helix domain-containing protein</fullName>
    </recommendedName>
</protein>
<evidence type="ECO:0000313" key="3">
    <source>
        <dbReference type="Proteomes" id="UP000694892"/>
    </source>
</evidence>
<organism evidence="2 3">
    <name type="scientific">Xenopus laevis</name>
    <name type="common">African clawed frog</name>
    <dbReference type="NCBI Taxonomy" id="8355"/>
    <lineage>
        <taxon>Eukaryota</taxon>
        <taxon>Metazoa</taxon>
        <taxon>Chordata</taxon>
        <taxon>Craniata</taxon>
        <taxon>Vertebrata</taxon>
        <taxon>Euteleostomi</taxon>
        <taxon>Amphibia</taxon>
        <taxon>Batrachia</taxon>
        <taxon>Anura</taxon>
        <taxon>Pipoidea</taxon>
        <taxon>Pipidae</taxon>
        <taxon>Xenopodinae</taxon>
        <taxon>Xenopus</taxon>
        <taxon>Xenopus</taxon>
    </lineage>
</organism>
<evidence type="ECO:0000313" key="2">
    <source>
        <dbReference type="EMBL" id="OCT98976.1"/>
    </source>
</evidence>
<dbReference type="EMBL" id="CM004466">
    <property type="protein sequence ID" value="OCT98976.1"/>
    <property type="molecule type" value="Genomic_DNA"/>
</dbReference>
<sequence>MQEIPLFTNVRKYYRYIDDLIIVWDGTETQLESFIGSCNANDRNIPFTYKNDHNTIEFIHIQFISDHEQIHTDICRKWISRNSLLHRQSSHPEPLLRGIAIGQFLRLRHYCSTWSAFQHTSMDLWDRLINRGYEINNIKKTVSSNRTELLTQSRRPQKENQNKRVNKQLRFITVYSSEAKEIQQIILRHWAILRSDPVLLSGLNIERPQFVFRHGYNLSLRDTLSPSMLPEKRQNKNWLQTVRTYKCGANVCKCCRFIKTSKEIQSTYTGKIYEFNTYVNCKTTRRLKDRILEHLACINRKDTASVISAHIIDELGANENFVSFQAIETVKLGKRKGDIDRLLSKRKIKWILLLETVTPWCLNRECDIK</sequence>
<dbReference type="InterPro" id="IPR058912">
    <property type="entry name" value="HTH_animal"/>
</dbReference>
<evidence type="ECO:0000259" key="1">
    <source>
        <dbReference type="Pfam" id="PF26215"/>
    </source>
</evidence>
<accession>A0A974DXU5</accession>
<dbReference type="Proteomes" id="UP000694892">
    <property type="component" value="Chromosome 1L"/>
</dbReference>
<proteinExistence type="predicted"/>
<dbReference type="PANTHER" id="PTHR21301:SF13">
    <property type="match status" value="1"/>
</dbReference>
<dbReference type="PANTHER" id="PTHR21301">
    <property type="entry name" value="REVERSE TRANSCRIPTASE"/>
    <property type="match status" value="1"/>
</dbReference>
<dbReference type="Pfam" id="PF26215">
    <property type="entry name" value="HTH_animal"/>
    <property type="match status" value="1"/>
</dbReference>